<organism evidence="2 3">
    <name type="scientific">Tetraparma gracilis</name>
    <dbReference type="NCBI Taxonomy" id="2962635"/>
    <lineage>
        <taxon>Eukaryota</taxon>
        <taxon>Sar</taxon>
        <taxon>Stramenopiles</taxon>
        <taxon>Ochrophyta</taxon>
        <taxon>Bolidophyceae</taxon>
        <taxon>Parmales</taxon>
        <taxon>Triparmaceae</taxon>
        <taxon>Tetraparma</taxon>
    </lineage>
</organism>
<keyword evidence="3" id="KW-1185">Reference proteome</keyword>
<gene>
    <name evidence="2" type="ORF">TeGR_g3400</name>
</gene>
<sequence length="221" mass="23526">MSLVGDVMDYFHKVVDGTSLKDASDYEYMIKEQKSKPAQSLHASVEYAPRTKRPTPSIDPDVAFGSPIGIGKAPEAPAGGEVKYIALSTPITRQQKLPQSTSENITTTTTTTTTATTAITTTNTTGTAATASDDGKTSNLDLSSSAYSYSANPQSVLSVYSEVDSAGYEHPSPAVTSKNYRFTFTRFLKTVASAQDSQFKFSPFHSGDEASESAFPSAGEE</sequence>
<feature type="non-terminal residue" evidence="2">
    <location>
        <position position="221"/>
    </location>
</feature>
<evidence type="ECO:0000313" key="2">
    <source>
        <dbReference type="EMBL" id="GMI51271.1"/>
    </source>
</evidence>
<reference evidence="2 3" key="1">
    <citation type="journal article" date="2023" name="Commun. Biol.">
        <title>Genome analysis of Parmales, the sister group of diatoms, reveals the evolutionary specialization of diatoms from phago-mixotrophs to photoautotrophs.</title>
        <authorList>
            <person name="Ban H."/>
            <person name="Sato S."/>
            <person name="Yoshikawa S."/>
            <person name="Yamada K."/>
            <person name="Nakamura Y."/>
            <person name="Ichinomiya M."/>
            <person name="Sato N."/>
            <person name="Blanc-Mathieu R."/>
            <person name="Endo H."/>
            <person name="Kuwata A."/>
            <person name="Ogata H."/>
        </authorList>
    </citation>
    <scope>NUCLEOTIDE SEQUENCE [LARGE SCALE GENOMIC DNA]</scope>
</reference>
<dbReference type="Proteomes" id="UP001165060">
    <property type="component" value="Unassembled WGS sequence"/>
</dbReference>
<evidence type="ECO:0000313" key="3">
    <source>
        <dbReference type="Proteomes" id="UP001165060"/>
    </source>
</evidence>
<comment type="caution">
    <text evidence="2">The sequence shown here is derived from an EMBL/GenBank/DDBJ whole genome shotgun (WGS) entry which is preliminary data.</text>
</comment>
<proteinExistence type="predicted"/>
<accession>A0ABQ6NAP8</accession>
<protein>
    <submittedName>
        <fullName evidence="2">Uncharacterized protein</fullName>
    </submittedName>
</protein>
<name>A0ABQ6NAP8_9STRA</name>
<evidence type="ECO:0000256" key="1">
    <source>
        <dbReference type="SAM" id="MobiDB-lite"/>
    </source>
</evidence>
<dbReference type="EMBL" id="BRYB01006178">
    <property type="protein sequence ID" value="GMI51271.1"/>
    <property type="molecule type" value="Genomic_DNA"/>
</dbReference>
<feature type="region of interest" description="Disordered" evidence="1">
    <location>
        <begin position="200"/>
        <end position="221"/>
    </location>
</feature>